<dbReference type="PANTHER" id="PTHR43657">
    <property type="entry name" value="TRYPTOPHAN RNA-BINDING ATTENUATOR PROTEIN-LIKE PROTEIN"/>
    <property type="match status" value="1"/>
</dbReference>
<organism evidence="1 2">
    <name type="scientific">Intestinibaculum porci</name>
    <dbReference type="NCBI Taxonomy" id="2487118"/>
    <lineage>
        <taxon>Bacteria</taxon>
        <taxon>Bacillati</taxon>
        <taxon>Bacillota</taxon>
        <taxon>Erysipelotrichia</taxon>
        <taxon>Erysipelotrichales</taxon>
        <taxon>Erysipelotrichaceae</taxon>
        <taxon>Intestinibaculum</taxon>
    </lineage>
</organism>
<sequence length="233" mass="24511">MRFTINGDADCPLAHISLDKGETIKIERGAMAYMANVEIVGKMNSKKKGLGGMLGAIGRSLTSGESMFITQAQGTANGGYIGVAPAIPGAIAKLEVGTNQYRLNTGAFLASDDQVNYVMKRQDLGKAFFGGTGGLFVMETEGSGDILVNAFGALVSLEVTPDTPLTIDNEHVVAWDADLDYNIEIASGTFGFTTGEGLVNTFHGQGKVLIQTRNLHSLADALSPFLPDKSSNS</sequence>
<dbReference type="InterPro" id="IPR036983">
    <property type="entry name" value="AIM24_sf"/>
</dbReference>
<dbReference type="AlphaFoldDB" id="A0A3G9J6C2"/>
<dbReference type="PANTHER" id="PTHR43657:SF1">
    <property type="entry name" value="ALTERED INHERITANCE OF MITOCHONDRIA PROTEIN 24, MITOCHONDRIAL"/>
    <property type="match status" value="1"/>
</dbReference>
<gene>
    <name evidence="1" type="primary">yfhL</name>
    <name evidence="1" type="ORF">SG0102_15040</name>
</gene>
<dbReference type="EMBL" id="AP019309">
    <property type="protein sequence ID" value="BBH26570.1"/>
    <property type="molecule type" value="Genomic_DNA"/>
</dbReference>
<accession>A0A3G9J6C2</accession>
<dbReference type="Gene3D" id="3.60.160.10">
    <property type="entry name" value="Mitochondrial biogenesis AIM24"/>
    <property type="match status" value="1"/>
</dbReference>
<dbReference type="InterPro" id="IPR002838">
    <property type="entry name" value="AIM24"/>
</dbReference>
<dbReference type="KEGG" id="ebm:SG0102_15040"/>
<dbReference type="SUPFAM" id="SSF51219">
    <property type="entry name" value="TRAP-like"/>
    <property type="match status" value="1"/>
</dbReference>
<evidence type="ECO:0000313" key="2">
    <source>
        <dbReference type="Proteomes" id="UP000268059"/>
    </source>
</evidence>
<protein>
    <submittedName>
        <fullName evidence="1">TIGR00266 family protein</fullName>
    </submittedName>
</protein>
<dbReference type="OrthoDB" id="9779518at2"/>
<name>A0A3G9J6C2_9FIRM</name>
<dbReference type="RefSeq" id="WP_125119422.1">
    <property type="nucleotide sequence ID" value="NZ_AP019309.1"/>
</dbReference>
<proteinExistence type="predicted"/>
<evidence type="ECO:0000313" key="1">
    <source>
        <dbReference type="EMBL" id="BBH26570.1"/>
    </source>
</evidence>
<reference evidence="1 2" key="1">
    <citation type="submission" date="2018-11" db="EMBL/GenBank/DDBJ databases">
        <title>Novel Erysipelotrichaceae bacterium isolated from small intestine of a swine.</title>
        <authorList>
            <person name="Kim J.S."/>
            <person name="Choe H."/>
            <person name="Lee Y.R."/>
            <person name="Kim K.M."/>
            <person name="Park D.S."/>
        </authorList>
    </citation>
    <scope>NUCLEOTIDE SEQUENCE [LARGE SCALE GENOMIC DNA]</scope>
    <source>
        <strain evidence="1 2">SG0102</strain>
    </source>
</reference>
<dbReference type="Proteomes" id="UP000268059">
    <property type="component" value="Chromosome"/>
</dbReference>
<dbReference type="InParanoid" id="A0A3G9J6C2"/>
<dbReference type="Pfam" id="PF01987">
    <property type="entry name" value="AIM24"/>
    <property type="match status" value="1"/>
</dbReference>
<dbReference type="NCBIfam" id="TIGR00266">
    <property type="entry name" value="TIGR00266 family protein"/>
    <property type="match status" value="1"/>
</dbReference>
<keyword evidence="2" id="KW-1185">Reference proteome</keyword>
<dbReference type="InterPro" id="IPR016031">
    <property type="entry name" value="Trp_RNA-bd_attenuator-like_dom"/>
</dbReference>